<feature type="transmembrane region" description="Helical" evidence="1">
    <location>
        <begin position="20"/>
        <end position="40"/>
    </location>
</feature>
<keyword evidence="1" id="KW-1133">Transmembrane helix</keyword>
<gene>
    <name evidence="2" type="ORF">EGYM00392_LOCUS17914</name>
</gene>
<reference evidence="2" key="1">
    <citation type="submission" date="2021-01" db="EMBL/GenBank/DDBJ databases">
        <authorList>
            <person name="Corre E."/>
            <person name="Pelletier E."/>
            <person name="Niang G."/>
            <person name="Scheremetjew M."/>
            <person name="Finn R."/>
            <person name="Kale V."/>
            <person name="Holt S."/>
            <person name="Cochrane G."/>
            <person name="Meng A."/>
            <person name="Brown T."/>
            <person name="Cohen L."/>
        </authorList>
    </citation>
    <scope>NUCLEOTIDE SEQUENCE</scope>
    <source>
        <strain evidence="2">NIES-381</strain>
    </source>
</reference>
<name>A0A7S1IAY6_9EUGL</name>
<organism evidence="2">
    <name type="scientific">Eutreptiella gymnastica</name>
    <dbReference type="NCBI Taxonomy" id="73025"/>
    <lineage>
        <taxon>Eukaryota</taxon>
        <taxon>Discoba</taxon>
        <taxon>Euglenozoa</taxon>
        <taxon>Euglenida</taxon>
        <taxon>Spirocuta</taxon>
        <taxon>Euglenophyceae</taxon>
        <taxon>Eutreptiales</taxon>
        <taxon>Eutreptiaceae</taxon>
        <taxon>Eutreptiella</taxon>
    </lineage>
</organism>
<sequence length="110" mass="13016">MMFHESIPFHSTLSLNLRWVALTISFLLYPVTHHFWFLSLSCNLQDTNARPSVAFSKNCSFAVPNFSTFQFFSFSYSWTTFSPFYREHFRWQVGNQSPSRCNRRFGHVGE</sequence>
<accession>A0A7S1IAY6</accession>
<keyword evidence="1" id="KW-0472">Membrane</keyword>
<evidence type="ECO:0000256" key="1">
    <source>
        <dbReference type="SAM" id="Phobius"/>
    </source>
</evidence>
<protein>
    <submittedName>
        <fullName evidence="2">Uncharacterized protein</fullName>
    </submittedName>
</protein>
<evidence type="ECO:0000313" key="2">
    <source>
        <dbReference type="EMBL" id="CAD9006824.1"/>
    </source>
</evidence>
<dbReference type="EMBL" id="HBGA01048705">
    <property type="protein sequence ID" value="CAD9006824.1"/>
    <property type="molecule type" value="Transcribed_RNA"/>
</dbReference>
<keyword evidence="1" id="KW-0812">Transmembrane</keyword>
<proteinExistence type="predicted"/>
<dbReference type="AlphaFoldDB" id="A0A7S1IAY6"/>